<evidence type="ECO:0000313" key="1">
    <source>
        <dbReference type="EMBL" id="GCF10371.1"/>
    </source>
</evidence>
<accession>A0A5A5TFM1</accession>
<gene>
    <name evidence="1" type="ORF">KDI_39350</name>
</gene>
<dbReference type="AlphaFoldDB" id="A0A5A5TFM1"/>
<organism evidence="1 2">
    <name type="scientific">Dictyobacter arantiisoli</name>
    <dbReference type="NCBI Taxonomy" id="2014874"/>
    <lineage>
        <taxon>Bacteria</taxon>
        <taxon>Bacillati</taxon>
        <taxon>Chloroflexota</taxon>
        <taxon>Ktedonobacteria</taxon>
        <taxon>Ktedonobacterales</taxon>
        <taxon>Dictyobacteraceae</taxon>
        <taxon>Dictyobacter</taxon>
    </lineage>
</organism>
<name>A0A5A5TFM1_9CHLR</name>
<dbReference type="EMBL" id="BIXY01000068">
    <property type="protein sequence ID" value="GCF10371.1"/>
    <property type="molecule type" value="Genomic_DNA"/>
</dbReference>
<dbReference type="Proteomes" id="UP000322530">
    <property type="component" value="Unassembled WGS sequence"/>
</dbReference>
<evidence type="ECO:0008006" key="3">
    <source>
        <dbReference type="Google" id="ProtNLM"/>
    </source>
</evidence>
<evidence type="ECO:0000313" key="2">
    <source>
        <dbReference type="Proteomes" id="UP000322530"/>
    </source>
</evidence>
<comment type="caution">
    <text evidence="1">The sequence shown here is derived from an EMBL/GenBank/DDBJ whole genome shotgun (WGS) entry which is preliminary data.</text>
</comment>
<dbReference type="RefSeq" id="WP_149403257.1">
    <property type="nucleotide sequence ID" value="NZ_BIXY01000068.1"/>
</dbReference>
<proteinExistence type="predicted"/>
<keyword evidence="2" id="KW-1185">Reference proteome</keyword>
<dbReference type="OrthoDB" id="9799092at2"/>
<dbReference type="Gene3D" id="3.40.630.30">
    <property type="match status" value="1"/>
</dbReference>
<sequence>MNSVEPGGFTIRPTTLSDVPTIYGLLQSHERALYGYTDKILAYVQATYSLPSLDFAGDTCLIFDRVGQLVGSMLLSRRS</sequence>
<protein>
    <recommendedName>
        <fullName evidence="3">N-acetyltransferase domain-containing protein</fullName>
    </recommendedName>
</protein>
<reference evidence="1 2" key="1">
    <citation type="submission" date="2019-01" db="EMBL/GenBank/DDBJ databases">
        <title>Draft genome sequence of Dictyobacter sp. Uno17.</title>
        <authorList>
            <person name="Wang C.M."/>
            <person name="Zheng Y."/>
            <person name="Sakai Y."/>
            <person name="Abe K."/>
            <person name="Yokota A."/>
            <person name="Yabe S."/>
        </authorList>
    </citation>
    <scope>NUCLEOTIDE SEQUENCE [LARGE SCALE GENOMIC DNA]</scope>
    <source>
        <strain evidence="1 2">Uno17</strain>
    </source>
</reference>